<evidence type="ECO:0000256" key="5">
    <source>
        <dbReference type="ARBA" id="ARBA00022833"/>
    </source>
</evidence>
<dbReference type="InterPro" id="IPR047120">
    <property type="entry name" value="Pk/Esn/Tes"/>
</dbReference>
<name>A0A8C5HEZ7_GOUWI</name>
<dbReference type="Gene3D" id="2.10.110.10">
    <property type="entry name" value="Cysteine Rich Protein"/>
    <property type="match status" value="2"/>
</dbReference>
<dbReference type="CTD" id="29995"/>
<dbReference type="InterPro" id="IPR001781">
    <property type="entry name" value="Znf_LIM"/>
</dbReference>
<dbReference type="PROSITE" id="PS50023">
    <property type="entry name" value="LIM_DOMAIN_2"/>
    <property type="match status" value="1"/>
</dbReference>
<evidence type="ECO:0000259" key="9">
    <source>
        <dbReference type="PROSITE" id="PS50023"/>
    </source>
</evidence>
<dbReference type="GeneID" id="114463088"/>
<proteinExistence type="predicted"/>
<evidence type="ECO:0000256" key="6">
    <source>
        <dbReference type="ARBA" id="ARBA00023038"/>
    </source>
</evidence>
<keyword evidence="3 7" id="KW-0479">Metal-binding</keyword>
<keyword evidence="12" id="KW-1185">Reference proteome</keyword>
<reference evidence="11" key="1">
    <citation type="submission" date="2020-06" db="EMBL/GenBank/DDBJ databases">
        <authorList>
            <consortium name="Wellcome Sanger Institute Data Sharing"/>
        </authorList>
    </citation>
    <scope>NUCLEOTIDE SEQUENCE [LARGE SCALE GENOMIC DNA]</scope>
</reference>
<dbReference type="Ensembl" id="ENSGWIT00000047510.1">
    <property type="protein sequence ID" value="ENSGWIP00000043807.1"/>
    <property type="gene ID" value="ENSGWIG00000021853.1"/>
</dbReference>
<keyword evidence="2" id="KW-0963">Cytoplasm</keyword>
<dbReference type="Proteomes" id="UP000694680">
    <property type="component" value="Chromosome 5"/>
</dbReference>
<dbReference type="PANTHER" id="PTHR24211:SF0">
    <property type="entry name" value="LIM AND CYSTEINE-RICH DOMAINS PROTEIN 1"/>
    <property type="match status" value="1"/>
</dbReference>
<feature type="domain" description="LIM zinc-binding" evidence="9">
    <location>
        <begin position="258"/>
        <end position="324"/>
    </location>
</feature>
<evidence type="ECO:0000256" key="1">
    <source>
        <dbReference type="ARBA" id="ARBA00004496"/>
    </source>
</evidence>
<dbReference type="Pfam" id="PF00412">
    <property type="entry name" value="LIM"/>
    <property type="match status" value="2"/>
</dbReference>
<keyword evidence="6 7" id="KW-0440">LIM domain</keyword>
<dbReference type="GO" id="GO:0008270">
    <property type="term" value="F:zinc ion binding"/>
    <property type="evidence" value="ECO:0007669"/>
    <property type="project" value="InterPro"/>
</dbReference>
<dbReference type="Pfam" id="PF06297">
    <property type="entry name" value="PET"/>
    <property type="match status" value="1"/>
</dbReference>
<dbReference type="InterPro" id="IPR010442">
    <property type="entry name" value="PET_domain"/>
</dbReference>
<dbReference type="RefSeq" id="XP_028302150.1">
    <property type="nucleotide sequence ID" value="XM_028446349.1"/>
</dbReference>
<protein>
    <submittedName>
        <fullName evidence="11">LIM and cysteine-rich domains protein 1-like</fullName>
    </submittedName>
</protein>
<comment type="subcellular location">
    <subcellularLocation>
        <location evidence="1">Cytoplasm</location>
    </subcellularLocation>
</comment>
<gene>
    <name evidence="11" type="primary">lmcd1</name>
</gene>
<evidence type="ECO:0000313" key="11">
    <source>
        <dbReference type="Ensembl" id="ENSGWIP00000043807.1"/>
    </source>
</evidence>
<evidence type="ECO:0000256" key="3">
    <source>
        <dbReference type="ARBA" id="ARBA00022723"/>
    </source>
</evidence>
<dbReference type="PROSITE" id="PS51303">
    <property type="entry name" value="PET"/>
    <property type="match status" value="1"/>
</dbReference>
<keyword evidence="4" id="KW-0677">Repeat</keyword>
<dbReference type="OrthoDB" id="10069167at2759"/>
<evidence type="ECO:0000256" key="2">
    <source>
        <dbReference type="ARBA" id="ARBA00022490"/>
    </source>
</evidence>
<feature type="region of interest" description="Disordered" evidence="8">
    <location>
        <begin position="214"/>
        <end position="234"/>
    </location>
</feature>
<evidence type="ECO:0000256" key="4">
    <source>
        <dbReference type="ARBA" id="ARBA00022737"/>
    </source>
</evidence>
<evidence type="ECO:0000259" key="10">
    <source>
        <dbReference type="PROSITE" id="PS51303"/>
    </source>
</evidence>
<dbReference type="AlphaFoldDB" id="A0A8C5HEZ7"/>
<evidence type="ECO:0000256" key="7">
    <source>
        <dbReference type="PROSITE-ProRule" id="PRU00125"/>
    </source>
</evidence>
<dbReference type="CDD" id="cd09829">
    <property type="entry name" value="PET_testin"/>
    <property type="match status" value="1"/>
</dbReference>
<reference evidence="11" key="3">
    <citation type="submission" date="2025-09" db="UniProtKB">
        <authorList>
            <consortium name="Ensembl"/>
        </authorList>
    </citation>
    <scope>IDENTIFICATION</scope>
</reference>
<feature type="region of interest" description="Disordered" evidence="8">
    <location>
        <begin position="1"/>
        <end position="23"/>
    </location>
</feature>
<reference evidence="11" key="2">
    <citation type="submission" date="2025-08" db="UniProtKB">
        <authorList>
            <consortium name="Ensembl"/>
        </authorList>
    </citation>
    <scope>IDENTIFICATION</scope>
</reference>
<sequence length="367" mass="39862">MSTSSATGKMSVKKSAGAGGAGGGRAPKCLLCKGSCSGFQPHSWRKACTACGCSTVDHIPGNDLDDDQRMGRLLSDSSCSHLTAKVKGGGGLRMYKRNRMIVTNPVVSRKDPTFNTTTYNWAPAGLNQKLAMKYMELLPKSQHTVSGTEGALQRRRQLLIQLPAYDQDPMKCQSLASEEEITAMVLFVKQYKQEVLGVGEVALPGEGGALKEASLQRSAKEAKDQSNSENKDVDSVCSDIASAAASTAGAEENSNTRYICSGCHGEISKDTPAVYAEHAGYCHALWHPTCFVCSVCRQGLVDLVYFWSDEKLLCGRHYCETVWPRCSGCDELIFAKSFLTTKDGRAWHPNHHCCWKCGQSLDTPCQH</sequence>
<evidence type="ECO:0000313" key="12">
    <source>
        <dbReference type="Proteomes" id="UP000694680"/>
    </source>
</evidence>
<dbReference type="SUPFAM" id="SSF57716">
    <property type="entry name" value="Glucocorticoid receptor-like (DNA-binding domain)"/>
    <property type="match status" value="1"/>
</dbReference>
<dbReference type="CDD" id="cd09340">
    <property type="entry name" value="LIM1_Testin_like"/>
    <property type="match status" value="1"/>
</dbReference>
<dbReference type="GO" id="GO:0005737">
    <property type="term" value="C:cytoplasm"/>
    <property type="evidence" value="ECO:0007669"/>
    <property type="project" value="UniProtKB-SubCell"/>
</dbReference>
<dbReference type="PROSITE" id="PS00478">
    <property type="entry name" value="LIM_DOMAIN_1"/>
    <property type="match status" value="1"/>
</dbReference>
<evidence type="ECO:0000256" key="8">
    <source>
        <dbReference type="SAM" id="MobiDB-lite"/>
    </source>
</evidence>
<accession>A0A8C5HEZ7</accession>
<dbReference type="InterPro" id="IPR033724">
    <property type="entry name" value="PET_testin"/>
</dbReference>
<organism evidence="11 12">
    <name type="scientific">Gouania willdenowi</name>
    <name type="common">Blunt-snouted clingfish</name>
    <name type="synonym">Lepadogaster willdenowi</name>
    <dbReference type="NCBI Taxonomy" id="441366"/>
    <lineage>
        <taxon>Eukaryota</taxon>
        <taxon>Metazoa</taxon>
        <taxon>Chordata</taxon>
        <taxon>Craniata</taxon>
        <taxon>Vertebrata</taxon>
        <taxon>Euteleostomi</taxon>
        <taxon>Actinopterygii</taxon>
        <taxon>Neopterygii</taxon>
        <taxon>Teleostei</taxon>
        <taxon>Neoteleostei</taxon>
        <taxon>Acanthomorphata</taxon>
        <taxon>Ovalentaria</taxon>
        <taxon>Blenniimorphae</taxon>
        <taxon>Blenniiformes</taxon>
        <taxon>Gobiesocoidei</taxon>
        <taxon>Gobiesocidae</taxon>
        <taxon>Gobiesocinae</taxon>
        <taxon>Gouania</taxon>
    </lineage>
</organism>
<keyword evidence="5 7" id="KW-0862">Zinc</keyword>
<dbReference type="PANTHER" id="PTHR24211">
    <property type="entry name" value="LIM DOMAIN-CONTAINING PROTEIN"/>
    <property type="match status" value="1"/>
</dbReference>
<dbReference type="SMART" id="SM00132">
    <property type="entry name" value="LIM"/>
    <property type="match status" value="2"/>
</dbReference>
<feature type="compositionally biased region" description="Basic and acidic residues" evidence="8">
    <location>
        <begin position="218"/>
        <end position="234"/>
    </location>
</feature>
<feature type="domain" description="PET" evidence="10">
    <location>
        <begin position="100"/>
        <end position="208"/>
    </location>
</feature>